<comment type="caution">
    <text evidence="1">The sequence shown here is derived from an EMBL/GenBank/DDBJ whole genome shotgun (WGS) entry which is preliminary data.</text>
</comment>
<name>A0A9N9IPI9_FUNMO</name>
<evidence type="ECO:0000313" key="2">
    <source>
        <dbReference type="Proteomes" id="UP000789375"/>
    </source>
</evidence>
<reference evidence="1" key="1">
    <citation type="submission" date="2021-06" db="EMBL/GenBank/DDBJ databases">
        <authorList>
            <person name="Kallberg Y."/>
            <person name="Tangrot J."/>
            <person name="Rosling A."/>
        </authorList>
    </citation>
    <scope>NUCLEOTIDE SEQUENCE</scope>
    <source>
        <strain evidence="1">87-6 pot B 2015</strain>
    </source>
</reference>
<feature type="non-terminal residue" evidence="1">
    <location>
        <position position="96"/>
    </location>
</feature>
<organism evidence="1 2">
    <name type="scientific">Funneliformis mosseae</name>
    <name type="common">Endomycorrhizal fungus</name>
    <name type="synonym">Glomus mosseae</name>
    <dbReference type="NCBI Taxonomy" id="27381"/>
    <lineage>
        <taxon>Eukaryota</taxon>
        <taxon>Fungi</taxon>
        <taxon>Fungi incertae sedis</taxon>
        <taxon>Mucoromycota</taxon>
        <taxon>Glomeromycotina</taxon>
        <taxon>Glomeromycetes</taxon>
        <taxon>Glomerales</taxon>
        <taxon>Glomeraceae</taxon>
        <taxon>Funneliformis</taxon>
    </lineage>
</organism>
<gene>
    <name evidence="1" type="ORF">FMOSSE_LOCUS16265</name>
</gene>
<proteinExistence type="predicted"/>
<keyword evidence="2" id="KW-1185">Reference proteome</keyword>
<protein>
    <submittedName>
        <fullName evidence="1">16039_t:CDS:1</fullName>
    </submittedName>
</protein>
<dbReference type="AlphaFoldDB" id="A0A9N9IPI9"/>
<sequence>MSTSFYDDHYSSFSNVSIIRKVSPETSASLPPQVLLPLIKVLPIEDEELRKFRRLWWEEGNIHPQAKWEEAKLLYVIAKEITLDEYEKRTDEFNVH</sequence>
<dbReference type="Proteomes" id="UP000789375">
    <property type="component" value="Unassembled WGS sequence"/>
</dbReference>
<dbReference type="EMBL" id="CAJVPP010021676">
    <property type="protein sequence ID" value="CAG8743292.1"/>
    <property type="molecule type" value="Genomic_DNA"/>
</dbReference>
<evidence type="ECO:0000313" key="1">
    <source>
        <dbReference type="EMBL" id="CAG8743292.1"/>
    </source>
</evidence>
<accession>A0A9N9IPI9</accession>